<protein>
    <submittedName>
        <fullName evidence="3">DUF1016 domain-containing protein</fullName>
    </submittedName>
</protein>
<dbReference type="PANTHER" id="PTHR30547:SF5">
    <property type="entry name" value="NUCLEASE YHCG-RELATED"/>
    <property type="match status" value="1"/>
</dbReference>
<name>A0A7G9LRH5_9BACT</name>
<dbReference type="Pfam" id="PF17761">
    <property type="entry name" value="DUF1016_N"/>
    <property type="match status" value="1"/>
</dbReference>
<evidence type="ECO:0000313" key="3">
    <source>
        <dbReference type="EMBL" id="QNM91224.1"/>
    </source>
</evidence>
<dbReference type="InterPro" id="IPR053148">
    <property type="entry name" value="PD-DEXK-like_domain"/>
</dbReference>
<evidence type="ECO:0000313" key="4">
    <source>
        <dbReference type="Proteomes" id="UP000515842"/>
    </source>
</evidence>
<dbReference type="InterPro" id="IPR009362">
    <property type="entry name" value="YhcG_C"/>
</dbReference>
<dbReference type="Pfam" id="PF06250">
    <property type="entry name" value="YhcG_C"/>
    <property type="match status" value="1"/>
</dbReference>
<sequence length="348" mass="41166">MKKESNVKELIENKNLVVELKSLIASTKEQVAISVNSSLTLMYWQIGFKINEDILKNSRAEYGNEIVHAVSRQLVEEFGSGFSRANLFHMIKFSQVFDDFEIVSALSRQLSWTHFRKFIYIEDDLKREFYIQMCCLDKWSTRVLENRIDSMLYERTALSKKPDELISYEIEKLKEGVVTPNMVLKDPYVLDFLELNDRYLEKDLEDAILRDIENFILELGNGFSFIARQKRVQIGEDDFYIDLLFYNRKLKRLIALDLKLGKFKAEYKGQMELYLKYLEKYEKEEDENTPLGIILCSDKNQEQIELLELEKSDIHVAKYLTILPPKEEFEKRLHKAIQNAKEKYQNRG</sequence>
<accession>A0A7G9LRH5</accession>
<gene>
    <name evidence="3" type="ORF">HOO34_04640</name>
</gene>
<dbReference type="REBASE" id="442747">
    <property type="entry name" value="S2.Acr12854ORF4620P"/>
</dbReference>
<reference evidence="3 4" key="1">
    <citation type="journal article" date="2020" name="Front. Microbiol.">
        <title>Genomic Analysis and Antimicrobial Resistance of Aliarcobacter cryaerophilus Strains From German Water Poultry.</title>
        <authorList>
            <person name="Muller E."/>
            <person name="Hotzel H."/>
            <person name="Ahlers C."/>
            <person name="Hanel I."/>
            <person name="Tomaso H."/>
            <person name="Abdel-Glil M.Y."/>
        </authorList>
    </citation>
    <scope>NUCLEOTIDE SEQUENCE [LARGE SCALE GENOMIC DNA]</scope>
    <source>
        <strain evidence="3 4">16CS1285-4</strain>
    </source>
</reference>
<dbReference type="Gene3D" id="3.40.1350.10">
    <property type="match status" value="1"/>
</dbReference>
<proteinExistence type="predicted"/>
<feature type="domain" description="YhcG N-terminal" evidence="2">
    <location>
        <begin position="19"/>
        <end position="155"/>
    </location>
</feature>
<evidence type="ECO:0000259" key="2">
    <source>
        <dbReference type="Pfam" id="PF17761"/>
    </source>
</evidence>
<feature type="domain" description="YhcG PDDEXK nuclease" evidence="1">
    <location>
        <begin position="183"/>
        <end position="333"/>
    </location>
</feature>
<organism evidence="3 4">
    <name type="scientific">Aliarcobacter cryaerophilus</name>
    <dbReference type="NCBI Taxonomy" id="28198"/>
    <lineage>
        <taxon>Bacteria</taxon>
        <taxon>Pseudomonadati</taxon>
        <taxon>Campylobacterota</taxon>
        <taxon>Epsilonproteobacteria</taxon>
        <taxon>Campylobacterales</taxon>
        <taxon>Arcobacteraceae</taxon>
        <taxon>Aliarcobacter</taxon>
    </lineage>
</organism>
<dbReference type="InterPro" id="IPR011856">
    <property type="entry name" value="tRNA_endonuc-like_dom_sf"/>
</dbReference>
<dbReference type="InterPro" id="IPR041527">
    <property type="entry name" value="YhcG_N"/>
</dbReference>
<dbReference type="AlphaFoldDB" id="A0A7G9LRH5"/>
<dbReference type="GO" id="GO:0003676">
    <property type="term" value="F:nucleic acid binding"/>
    <property type="evidence" value="ECO:0007669"/>
    <property type="project" value="InterPro"/>
</dbReference>
<evidence type="ECO:0000259" key="1">
    <source>
        <dbReference type="Pfam" id="PF06250"/>
    </source>
</evidence>
<dbReference type="PANTHER" id="PTHR30547">
    <property type="entry name" value="UNCHARACTERIZED PROTEIN YHCG-RELATED"/>
    <property type="match status" value="1"/>
</dbReference>
<dbReference type="EMBL" id="CP060693">
    <property type="protein sequence ID" value="QNM91224.1"/>
    <property type="molecule type" value="Genomic_DNA"/>
</dbReference>
<dbReference type="Proteomes" id="UP000515842">
    <property type="component" value="Chromosome"/>
</dbReference>